<gene>
    <name evidence="3" type="ORF">FXF69_33575</name>
</gene>
<dbReference type="InterPro" id="IPR034593">
    <property type="entry name" value="DgoD-like"/>
</dbReference>
<dbReference type="Gene3D" id="3.20.20.120">
    <property type="entry name" value="Enolase-like C-terminal domain"/>
    <property type="match status" value="1"/>
</dbReference>
<dbReference type="SFLD" id="SFLDG00179">
    <property type="entry name" value="mandelate_racemase"/>
    <property type="match status" value="1"/>
</dbReference>
<sequence>MNWRREQPVSSLTAERLRVTVLSAALDDEVRMSFSSLRSRRTCIVEVEAGGLVGVGESWINYPDWGYRERVATLCEGIAPHLLGTDVSDPVAVQERLTAATLSIGRQWGALGPIWQAVSGVDLALWDLRGKAEGKPVAALLAPAPARTSAPAYASGIGPDRVDHWCKIALADGFAAAKVKLGFGAERDRATLRTASAVLGADVGLLADVNQGWTVDEACEMAPDLRAHQVRWLEEPIAGNRLEDLEELADRTGLPLATGENTYGLAQLLRYTASPAVGTIQPDLAKCGGITIASRVAARAAETGTALAPHCYGSAVGIAASLHLAAAFPDVGPVELDVRDNPFRTELISPALRLDGGRLDIPTGPGLGFDLDRDTVTRYRIHQEERTRHDL</sequence>
<dbReference type="STRING" id="1220554.GCA_001552135_01054"/>
<dbReference type="SUPFAM" id="SSF51604">
    <property type="entry name" value="Enolase C-terminal domain-like"/>
    <property type="match status" value="1"/>
</dbReference>
<dbReference type="Gene3D" id="3.30.390.10">
    <property type="entry name" value="Enolase-like, N-terminal domain"/>
    <property type="match status" value="1"/>
</dbReference>
<organism evidence="3 4">
    <name type="scientific">Actinomadura chibensis</name>
    <dbReference type="NCBI Taxonomy" id="392828"/>
    <lineage>
        <taxon>Bacteria</taxon>
        <taxon>Bacillati</taxon>
        <taxon>Actinomycetota</taxon>
        <taxon>Actinomycetes</taxon>
        <taxon>Streptosporangiales</taxon>
        <taxon>Thermomonosporaceae</taxon>
        <taxon>Actinomadura</taxon>
    </lineage>
</organism>
<comment type="caution">
    <text evidence="3">The sequence shown here is derived from an EMBL/GenBank/DDBJ whole genome shotgun (WGS) entry which is preliminary data.</text>
</comment>
<dbReference type="SFLD" id="SFLDS00001">
    <property type="entry name" value="Enolase"/>
    <property type="match status" value="1"/>
</dbReference>
<dbReference type="EMBL" id="VSFG01000009">
    <property type="protein sequence ID" value="TYB41863.1"/>
    <property type="molecule type" value="Genomic_DNA"/>
</dbReference>
<dbReference type="InterPro" id="IPR018110">
    <property type="entry name" value="Mandel_Rmase/mucon_lact_enz_CS"/>
</dbReference>
<dbReference type="Pfam" id="PF13378">
    <property type="entry name" value="MR_MLE_C"/>
    <property type="match status" value="1"/>
</dbReference>
<dbReference type="AlphaFoldDB" id="A0A5D0NBW0"/>
<dbReference type="InterPro" id="IPR013341">
    <property type="entry name" value="Mandelate_racemase_N_dom"/>
</dbReference>
<dbReference type="PANTHER" id="PTHR48080">
    <property type="entry name" value="D-GALACTONATE DEHYDRATASE-RELATED"/>
    <property type="match status" value="1"/>
</dbReference>
<dbReference type="InterPro" id="IPR036849">
    <property type="entry name" value="Enolase-like_C_sf"/>
</dbReference>
<keyword evidence="1" id="KW-0456">Lyase</keyword>
<dbReference type="GO" id="GO:0016829">
    <property type="term" value="F:lyase activity"/>
    <property type="evidence" value="ECO:0007669"/>
    <property type="project" value="UniProtKB-KW"/>
</dbReference>
<dbReference type="InterPro" id="IPR029017">
    <property type="entry name" value="Enolase-like_N"/>
</dbReference>
<reference evidence="3 4" key="1">
    <citation type="submission" date="2019-08" db="EMBL/GenBank/DDBJ databases">
        <title>Actinomadura sp. nov. CYP1-5 isolated from mountain soil.</title>
        <authorList>
            <person name="Songsumanus A."/>
            <person name="Kuncharoen N."/>
            <person name="Kudo T."/>
            <person name="Yuki M."/>
            <person name="Igarashi Y."/>
            <person name="Tanasupawat S."/>
        </authorList>
    </citation>
    <scope>NUCLEOTIDE SEQUENCE [LARGE SCALE GENOMIC DNA]</scope>
    <source>
        <strain evidence="3 4">JCM 14158</strain>
    </source>
</reference>
<protein>
    <submittedName>
        <fullName evidence="3">Mandelate racemase/muconate lactonizing enzyme family protein</fullName>
    </submittedName>
</protein>
<dbReference type="PANTHER" id="PTHR48080:SF2">
    <property type="entry name" value="D-GALACTONATE DEHYDRATASE"/>
    <property type="match status" value="1"/>
</dbReference>
<evidence type="ECO:0000313" key="3">
    <source>
        <dbReference type="EMBL" id="TYB41863.1"/>
    </source>
</evidence>
<evidence type="ECO:0000259" key="2">
    <source>
        <dbReference type="SMART" id="SM00922"/>
    </source>
</evidence>
<name>A0A5D0NBW0_9ACTN</name>
<evidence type="ECO:0000313" key="4">
    <source>
        <dbReference type="Proteomes" id="UP000323380"/>
    </source>
</evidence>
<dbReference type="Pfam" id="PF02746">
    <property type="entry name" value="MR_MLE_N"/>
    <property type="match status" value="1"/>
</dbReference>
<feature type="domain" description="Mandelate racemase/muconate lactonizing enzyme C-terminal" evidence="2">
    <location>
        <begin position="159"/>
        <end position="255"/>
    </location>
</feature>
<dbReference type="InterPro" id="IPR013342">
    <property type="entry name" value="Mandelate_racemase_C"/>
</dbReference>
<accession>A0A5D0NBW0</accession>
<dbReference type="GO" id="GO:0009063">
    <property type="term" value="P:amino acid catabolic process"/>
    <property type="evidence" value="ECO:0007669"/>
    <property type="project" value="InterPro"/>
</dbReference>
<proteinExistence type="predicted"/>
<dbReference type="Proteomes" id="UP000323380">
    <property type="component" value="Unassembled WGS sequence"/>
</dbReference>
<dbReference type="SUPFAM" id="SSF54826">
    <property type="entry name" value="Enolase N-terminal domain-like"/>
    <property type="match status" value="1"/>
</dbReference>
<dbReference type="PROSITE" id="PS00909">
    <property type="entry name" value="MR_MLE_2"/>
    <property type="match status" value="1"/>
</dbReference>
<evidence type="ECO:0000256" key="1">
    <source>
        <dbReference type="ARBA" id="ARBA00023239"/>
    </source>
</evidence>
<dbReference type="InterPro" id="IPR029065">
    <property type="entry name" value="Enolase_C-like"/>
</dbReference>
<dbReference type="SMART" id="SM00922">
    <property type="entry name" value="MR_MLE"/>
    <property type="match status" value="1"/>
</dbReference>
<dbReference type="CDD" id="cd03316">
    <property type="entry name" value="MR_like"/>
    <property type="match status" value="1"/>
</dbReference>
<keyword evidence="4" id="KW-1185">Reference proteome</keyword>